<dbReference type="InterPro" id="IPR036108">
    <property type="entry name" value="4pyrrol_syn_uPrphyn_synt_sf"/>
</dbReference>
<sequence>MSKMIGEKKLGPFGGNAVARGLEGKRVVIAGSRKLQELSEIIERQGGEAFVRPQQGLLMLKEREVEQELLQLADRGTDWAIFTTGTGFSALMEQAEKIGVRDRLLDILRHAKVGARGYKTFSLLKQQGIQTLVVDEDGTTQGLIRALQGQQFAGQDVAIQLHGEPMPELVAFFERQGADVQAILPYRHVAPDPDVSHQLSQEIVEGAVDAVCFTTAVQVRYFFEFVKSNNLYSDIKESFRNGVIAVAVGRITAEALKEEGIERVVAPEKERMGAMIIELARYYQNTTTQRVIMD</sequence>
<keyword evidence="3" id="KW-1185">Reference proteome</keyword>
<dbReference type="PANTHER" id="PTHR40082">
    <property type="entry name" value="BLR5956 PROTEIN"/>
    <property type="match status" value="1"/>
</dbReference>
<gene>
    <name evidence="2" type="primary">yjjA</name>
    <name evidence="2" type="ORF">GCM10010918_49890</name>
</gene>
<protein>
    <recommendedName>
        <fullName evidence="1">Tetrapyrrole biosynthesis uroporphyrinogen III synthase domain-containing protein</fullName>
    </recommendedName>
</protein>
<feature type="domain" description="Tetrapyrrole biosynthesis uroporphyrinogen III synthase" evidence="1">
    <location>
        <begin position="37"/>
        <end position="276"/>
    </location>
</feature>
<dbReference type="GO" id="GO:0004852">
    <property type="term" value="F:uroporphyrinogen-III synthase activity"/>
    <property type="evidence" value="ECO:0007669"/>
    <property type="project" value="InterPro"/>
</dbReference>
<organism evidence="2 3">
    <name type="scientific">Paenibacillus radicis</name>
    <name type="common">ex Gao et al. 2016</name>
    <dbReference type="NCBI Taxonomy" id="1737354"/>
    <lineage>
        <taxon>Bacteria</taxon>
        <taxon>Bacillati</taxon>
        <taxon>Bacillota</taxon>
        <taxon>Bacilli</taxon>
        <taxon>Bacillales</taxon>
        <taxon>Paenibacillaceae</taxon>
        <taxon>Paenibacillus</taxon>
    </lineage>
</organism>
<reference evidence="2 3" key="1">
    <citation type="journal article" date="2014" name="Int. J. Syst. Evol. Microbiol.">
        <title>Complete genome sequence of Corynebacterium casei LMG S-19264T (=DSM 44701T), isolated from a smear-ripened cheese.</title>
        <authorList>
            <consortium name="US DOE Joint Genome Institute (JGI-PGF)"/>
            <person name="Walter F."/>
            <person name="Albersmeier A."/>
            <person name="Kalinowski J."/>
            <person name="Ruckert C."/>
        </authorList>
    </citation>
    <scope>NUCLEOTIDE SEQUENCE [LARGE SCALE GENOMIC DNA]</scope>
    <source>
        <strain evidence="2 3">CGMCC 1.15286</strain>
    </source>
</reference>
<dbReference type="GO" id="GO:0006780">
    <property type="term" value="P:uroporphyrinogen III biosynthetic process"/>
    <property type="evidence" value="ECO:0007669"/>
    <property type="project" value="InterPro"/>
</dbReference>
<dbReference type="Gene3D" id="3.40.50.10090">
    <property type="match status" value="2"/>
</dbReference>
<dbReference type="InterPro" id="IPR039793">
    <property type="entry name" value="UROS/Hem4"/>
</dbReference>
<dbReference type="AlphaFoldDB" id="A0A917HP51"/>
<dbReference type="CDD" id="cd06578">
    <property type="entry name" value="HemD"/>
    <property type="match status" value="1"/>
</dbReference>
<dbReference type="NCBIfam" id="NF004584">
    <property type="entry name" value="PRK05928.2-1"/>
    <property type="match status" value="1"/>
</dbReference>
<evidence type="ECO:0000313" key="3">
    <source>
        <dbReference type="Proteomes" id="UP000600247"/>
    </source>
</evidence>
<dbReference type="Pfam" id="PF02602">
    <property type="entry name" value="HEM4"/>
    <property type="match status" value="1"/>
</dbReference>
<dbReference type="PANTHER" id="PTHR40082:SF1">
    <property type="entry name" value="BLR5956 PROTEIN"/>
    <property type="match status" value="1"/>
</dbReference>
<evidence type="ECO:0000313" key="2">
    <source>
        <dbReference type="EMBL" id="GGG85833.1"/>
    </source>
</evidence>
<proteinExistence type="predicted"/>
<dbReference type="EMBL" id="BMHY01000015">
    <property type="protein sequence ID" value="GGG85833.1"/>
    <property type="molecule type" value="Genomic_DNA"/>
</dbReference>
<dbReference type="Proteomes" id="UP000600247">
    <property type="component" value="Unassembled WGS sequence"/>
</dbReference>
<dbReference type="InterPro" id="IPR003754">
    <property type="entry name" value="4pyrrol_synth_uPrphyn_synth"/>
</dbReference>
<dbReference type="SUPFAM" id="SSF69618">
    <property type="entry name" value="HemD-like"/>
    <property type="match status" value="1"/>
</dbReference>
<comment type="caution">
    <text evidence="2">The sequence shown here is derived from an EMBL/GenBank/DDBJ whole genome shotgun (WGS) entry which is preliminary data.</text>
</comment>
<evidence type="ECO:0000259" key="1">
    <source>
        <dbReference type="Pfam" id="PF02602"/>
    </source>
</evidence>
<name>A0A917HP51_9BACL</name>
<accession>A0A917HP51</accession>